<dbReference type="GO" id="GO:0016491">
    <property type="term" value="F:oxidoreductase activity"/>
    <property type="evidence" value="ECO:0007669"/>
    <property type="project" value="InterPro"/>
</dbReference>
<feature type="transmembrane region" description="Helical" evidence="1">
    <location>
        <begin position="38"/>
        <end position="58"/>
    </location>
</feature>
<organism evidence="3 5">
    <name type="scientific">Pseudomonas tohonis</name>
    <dbReference type="NCBI Taxonomy" id="2725477"/>
    <lineage>
        <taxon>Bacteria</taxon>
        <taxon>Pseudomonadati</taxon>
        <taxon>Pseudomonadota</taxon>
        <taxon>Gammaproteobacteria</taxon>
        <taxon>Pseudomonadales</taxon>
        <taxon>Pseudomonadaceae</taxon>
        <taxon>Pseudomonas</taxon>
    </lineage>
</organism>
<reference evidence="3 5" key="1">
    <citation type="submission" date="2020-05" db="EMBL/GenBank/DDBJ databases">
        <title>Characterization of novel class B3 metallo-beta-lactamase from novel Pseudomonas species.</title>
        <authorList>
            <person name="Yamada K."/>
            <person name="Aoki K."/>
            <person name="Ishii Y."/>
        </authorList>
    </citation>
    <scope>NUCLEOTIDE SEQUENCE [LARGE SCALE GENOMIC DNA]</scope>
    <source>
        <strain evidence="3 5">TUM18999</strain>
        <strain evidence="4 6">TUM20286</strain>
    </source>
</reference>
<evidence type="ECO:0000313" key="5">
    <source>
        <dbReference type="Proteomes" id="UP000509383"/>
    </source>
</evidence>
<gene>
    <name evidence="3" type="ORF">TUM18999_31770</name>
    <name evidence="4" type="ORF">TUM20286_56840</name>
</gene>
<dbReference type="InterPro" id="IPR036249">
    <property type="entry name" value="Thioredoxin-like_sf"/>
</dbReference>
<dbReference type="KEGG" id="ptw:TUM18999_31770"/>
<dbReference type="CDD" id="cd03012">
    <property type="entry name" value="TlpA_like_DipZ_like"/>
    <property type="match status" value="1"/>
</dbReference>
<dbReference type="PANTHER" id="PTHR42852:SF13">
    <property type="entry name" value="PROTEIN DIPZ"/>
    <property type="match status" value="1"/>
</dbReference>
<dbReference type="Proteomes" id="UP001054892">
    <property type="component" value="Unassembled WGS sequence"/>
</dbReference>
<evidence type="ECO:0000259" key="2">
    <source>
        <dbReference type="PROSITE" id="PS51352"/>
    </source>
</evidence>
<feature type="transmembrane region" description="Helical" evidence="1">
    <location>
        <begin position="6"/>
        <end position="26"/>
    </location>
</feature>
<keyword evidence="1" id="KW-1133">Transmembrane helix</keyword>
<dbReference type="InterPro" id="IPR050553">
    <property type="entry name" value="Thioredoxin_ResA/DsbE_sf"/>
</dbReference>
<dbReference type="SUPFAM" id="SSF52833">
    <property type="entry name" value="Thioredoxin-like"/>
    <property type="match status" value="1"/>
</dbReference>
<dbReference type="EMBL" id="AP023189">
    <property type="protein sequence ID" value="BCG24986.1"/>
    <property type="molecule type" value="Genomic_DNA"/>
</dbReference>
<evidence type="ECO:0000256" key="1">
    <source>
        <dbReference type="SAM" id="Phobius"/>
    </source>
</evidence>
<sequence length="403" mass="43111">MLLIAFIGGVLTLFSPCILPVLPLLLSRSGGSVSSTLLTLLGLASGFAALASLAAVSADWAIEASTWGRWVALVVLGSSALALLSSRVANWLSRPWLWLAERLHGQARRLPSALAAWLLGCATGLLWAPCAGPILGLVLSGAMLDGPNASTSLLLFSFGLGSATGLALAVFLGRGVLQRLRPSLRLVGWLRRGTGVAALLAVVGIASGLGPQLAGVGSSALASGLEARVLDDLPKLLEPLVGDARADERLPDLGPAPSLGGASQWLNSPPLDMQALRGKVVLVDFWTYDCINCRNSLPHVNEWAQRYADQGLVVIGVHTPEYPFERVEANVRQAIARLGIRHPVATDNQYRVWRAFDNQYWPAHYFIDARGRIRHMHAGEGRYAEQEAVIQALLKERDEAAQR</sequence>
<name>A0A6J4E6T5_9PSED</name>
<evidence type="ECO:0000313" key="4">
    <source>
        <dbReference type="EMBL" id="GJN55932.1"/>
    </source>
</evidence>
<dbReference type="Gene3D" id="3.40.30.10">
    <property type="entry name" value="Glutaredoxin"/>
    <property type="match status" value="1"/>
</dbReference>
<dbReference type="Pfam" id="PF08534">
    <property type="entry name" value="Redoxin"/>
    <property type="match status" value="1"/>
</dbReference>
<dbReference type="PROSITE" id="PS51352">
    <property type="entry name" value="THIOREDOXIN_2"/>
    <property type="match status" value="1"/>
</dbReference>
<feature type="transmembrane region" description="Helical" evidence="1">
    <location>
        <begin position="155"/>
        <end position="177"/>
    </location>
</feature>
<evidence type="ECO:0000313" key="3">
    <source>
        <dbReference type="EMBL" id="BCG24986.1"/>
    </source>
</evidence>
<dbReference type="AlphaFoldDB" id="A0A6J4E6T5"/>
<keyword evidence="1" id="KW-0472">Membrane</keyword>
<dbReference type="InterPro" id="IPR013766">
    <property type="entry name" value="Thioredoxin_domain"/>
</dbReference>
<keyword evidence="6" id="KW-1185">Reference proteome</keyword>
<keyword evidence="1" id="KW-0812">Transmembrane</keyword>
<feature type="transmembrane region" description="Helical" evidence="1">
    <location>
        <begin position="70"/>
        <end position="92"/>
    </location>
</feature>
<feature type="transmembrane region" description="Helical" evidence="1">
    <location>
        <begin position="113"/>
        <end position="135"/>
    </location>
</feature>
<dbReference type="EMBL" id="BQKM01000023">
    <property type="protein sequence ID" value="GJN55932.1"/>
    <property type="molecule type" value="Genomic_DNA"/>
</dbReference>
<proteinExistence type="predicted"/>
<feature type="domain" description="Thioredoxin" evidence="2">
    <location>
        <begin position="244"/>
        <end position="395"/>
    </location>
</feature>
<dbReference type="RefSeq" id="WP_173180223.1">
    <property type="nucleotide sequence ID" value="NZ_AP023189.1"/>
</dbReference>
<dbReference type="PANTHER" id="PTHR42852">
    <property type="entry name" value="THIOL:DISULFIDE INTERCHANGE PROTEIN DSBE"/>
    <property type="match status" value="1"/>
</dbReference>
<evidence type="ECO:0000313" key="6">
    <source>
        <dbReference type="Proteomes" id="UP001054892"/>
    </source>
</evidence>
<dbReference type="Proteomes" id="UP000509383">
    <property type="component" value="Chromosome"/>
</dbReference>
<accession>A0A6J4E6T5</accession>
<protein>
    <recommendedName>
        <fullName evidence="2">Thioredoxin domain-containing protein</fullName>
    </recommendedName>
</protein>
<dbReference type="InterPro" id="IPR013740">
    <property type="entry name" value="Redoxin"/>
</dbReference>
<feature type="transmembrane region" description="Helical" evidence="1">
    <location>
        <begin position="189"/>
        <end position="209"/>
    </location>
</feature>